<keyword evidence="7" id="KW-0131">Cell cycle</keyword>
<dbReference type="InterPro" id="IPR005548">
    <property type="entry name" value="Cell_div_FtsQ/DivIB_C"/>
</dbReference>
<dbReference type="PANTHER" id="PTHR37820">
    <property type="entry name" value="CELL DIVISION PROTEIN DIVIB"/>
    <property type="match status" value="1"/>
</dbReference>
<dbReference type="PANTHER" id="PTHR37820:SF1">
    <property type="entry name" value="CELL DIVISION PROTEIN FTSQ"/>
    <property type="match status" value="1"/>
</dbReference>
<keyword evidence="6 8" id="KW-0472">Membrane</keyword>
<keyword evidence="4 8" id="KW-0812">Transmembrane</keyword>
<evidence type="ECO:0000313" key="10">
    <source>
        <dbReference type="EMBL" id="MDN8619014.1"/>
    </source>
</evidence>
<evidence type="ECO:0000256" key="3">
    <source>
        <dbReference type="ARBA" id="ARBA00022618"/>
    </source>
</evidence>
<dbReference type="EMBL" id="JAUKFM010000001">
    <property type="protein sequence ID" value="MDN8619014.1"/>
    <property type="molecule type" value="Genomic_DNA"/>
</dbReference>
<protein>
    <submittedName>
        <fullName evidence="10">FtsQ-type POTRA domain-containing protein</fullName>
    </submittedName>
</protein>
<comment type="caution">
    <text evidence="10">The sequence shown here is derived from an EMBL/GenBank/DDBJ whole genome shotgun (WGS) entry which is preliminary data.</text>
</comment>
<evidence type="ECO:0000313" key="11">
    <source>
        <dbReference type="Proteomes" id="UP001174347"/>
    </source>
</evidence>
<keyword evidence="11" id="KW-1185">Reference proteome</keyword>
<evidence type="ECO:0000256" key="4">
    <source>
        <dbReference type="ARBA" id="ARBA00022692"/>
    </source>
</evidence>
<proteinExistence type="predicted"/>
<evidence type="ECO:0000256" key="6">
    <source>
        <dbReference type="ARBA" id="ARBA00023136"/>
    </source>
</evidence>
<sequence length="223" mass="23911">MRVSTKLIAGISAVVVVVALIIAVVVWTVPILKVRHFQVEGTQQLDAAQVEEAAGVAEGENLLRVDAGKAASGVAGLEWVDSVTVSRDFPSTLTINVEEHKAVAFVKRDNKPFLIDDKGEEFTSAEPPAGAVEVTGSVDSGSRQTQDAVRAIAALSDDVRNQVGTLDVADEYSLIFTTKDGRRVFWGASDSNDDDKARAFATVLKMEGREWNISNPELVTTRG</sequence>
<name>A0ABT8Q489_9CORY</name>
<evidence type="ECO:0000256" key="7">
    <source>
        <dbReference type="ARBA" id="ARBA00023306"/>
    </source>
</evidence>
<keyword evidence="3" id="KW-0132">Cell division</keyword>
<dbReference type="InterPro" id="IPR013685">
    <property type="entry name" value="POTRA_FtsQ_type"/>
</dbReference>
<organism evidence="10 11">
    <name type="scientific">Corynebacterium kefirresidentii</name>
    <dbReference type="NCBI Taxonomy" id="1979527"/>
    <lineage>
        <taxon>Bacteria</taxon>
        <taxon>Bacillati</taxon>
        <taxon>Actinomycetota</taxon>
        <taxon>Actinomycetes</taxon>
        <taxon>Mycobacteriales</taxon>
        <taxon>Corynebacteriaceae</taxon>
        <taxon>Corynebacterium</taxon>
    </lineage>
</organism>
<feature type="domain" description="POTRA" evidence="9">
    <location>
        <begin position="32"/>
        <end position="100"/>
    </location>
</feature>
<dbReference type="InterPro" id="IPR034746">
    <property type="entry name" value="POTRA"/>
</dbReference>
<dbReference type="InterPro" id="IPR050487">
    <property type="entry name" value="FtsQ_DivIB"/>
</dbReference>
<feature type="transmembrane region" description="Helical" evidence="8">
    <location>
        <begin position="7"/>
        <end position="29"/>
    </location>
</feature>
<comment type="subcellular location">
    <subcellularLocation>
        <location evidence="1">Membrane</location>
    </subcellularLocation>
</comment>
<dbReference type="Pfam" id="PF08478">
    <property type="entry name" value="POTRA_1"/>
    <property type="match status" value="1"/>
</dbReference>
<dbReference type="Gene3D" id="3.10.20.310">
    <property type="entry name" value="membrane protein fhac"/>
    <property type="match status" value="1"/>
</dbReference>
<evidence type="ECO:0000256" key="2">
    <source>
        <dbReference type="ARBA" id="ARBA00022475"/>
    </source>
</evidence>
<evidence type="ECO:0000259" key="9">
    <source>
        <dbReference type="PROSITE" id="PS51779"/>
    </source>
</evidence>
<evidence type="ECO:0000256" key="1">
    <source>
        <dbReference type="ARBA" id="ARBA00004370"/>
    </source>
</evidence>
<keyword evidence="2" id="KW-1003">Cell membrane</keyword>
<keyword evidence="5 8" id="KW-1133">Transmembrane helix</keyword>
<reference evidence="10" key="1">
    <citation type="submission" date="2023-07" db="EMBL/GenBank/DDBJ databases">
        <title>Insights into the diversity of cutaneous corynebacteria.</title>
        <authorList>
            <person name="Bruggemann H."/>
            <person name="Poehlein A."/>
        </authorList>
    </citation>
    <scope>NUCLEOTIDE SEQUENCE</scope>
    <source>
        <strain evidence="10">P7_F1</strain>
    </source>
</reference>
<dbReference type="PROSITE" id="PS51779">
    <property type="entry name" value="POTRA"/>
    <property type="match status" value="1"/>
</dbReference>
<dbReference type="Pfam" id="PF03799">
    <property type="entry name" value="FtsQ_DivIB_C"/>
    <property type="match status" value="1"/>
</dbReference>
<accession>A0ABT8Q489</accession>
<evidence type="ECO:0000256" key="8">
    <source>
        <dbReference type="SAM" id="Phobius"/>
    </source>
</evidence>
<gene>
    <name evidence="10" type="ORF">Q0N36_00220</name>
</gene>
<dbReference type="RefSeq" id="WP_086587394.1">
    <property type="nucleotide sequence ID" value="NZ_JAUKFL010000008.1"/>
</dbReference>
<dbReference type="Proteomes" id="UP001174347">
    <property type="component" value="Unassembled WGS sequence"/>
</dbReference>
<evidence type="ECO:0000256" key="5">
    <source>
        <dbReference type="ARBA" id="ARBA00022989"/>
    </source>
</evidence>